<dbReference type="InterPro" id="IPR027417">
    <property type="entry name" value="P-loop_NTPase"/>
</dbReference>
<feature type="transmembrane region" description="Helical" evidence="9">
    <location>
        <begin position="1023"/>
        <end position="1046"/>
    </location>
</feature>
<dbReference type="PANTHER" id="PTHR48041:SF91">
    <property type="entry name" value="ABC TRANSPORTER G FAMILY MEMBER 28"/>
    <property type="match status" value="1"/>
</dbReference>
<evidence type="ECO:0000256" key="5">
    <source>
        <dbReference type="ARBA" id="ARBA00022840"/>
    </source>
</evidence>
<dbReference type="AlphaFoldDB" id="A0A9P8CVG3"/>
<evidence type="ECO:0000313" key="12">
    <source>
        <dbReference type="Proteomes" id="UP000717515"/>
    </source>
</evidence>
<evidence type="ECO:0000256" key="6">
    <source>
        <dbReference type="ARBA" id="ARBA00022989"/>
    </source>
</evidence>
<sequence length="1055" mass="117815">MDPLDYYALLKLVDAPGLVATWSRTSLPICPNTSELGYQCFHAVVGLSSRVRLQRFFISHIQFAQQYVLIKEVIFTHAPFWQTILCLSKAHCNLSTGRSFVYTIDMQQDMFVWFTKVCTVLSPSQGFYCPPNTAQPMYCCPGYYCSSDTKTITLCPQNHYCPAGSVGGGMSCLWLASCPSGSSSASKFGLVIFVIVFIIGICIVFWIHKRLQRVRTHHLEKRLRWIHNHNMNHDNPLLADEALLECEDEDGDDESEETANTKSGDQVIQIDGTAADKPEGSEGEAKATRPQLKRKITRVTHTFDIEFEHLGLTLSNGTSILQNISGVLRAGRTLGILGPSGSGKTTLISMLTSKIPKDEGRILINGQEEELSHYRKLIGFVPQEDIMMRELTVHDVLLHSAYMRLPAHLKRTQKTEKVLEIIDFLGLNSVMDSVVGDAERRGISGGQRKRVNIGMELVTDPSILFLDEPTSGLDSSTSGDVCKLLKSIARKKGLTVAAVIHSPSPVAFDQFDDLLLLGHGGRVVYHGPRTEAPAYFAAIGFPVPAESSPSDFYMDVISNNIKSTITKKFKPFYLHRYWESYCKRAQVFYADGGRNGVEYRHPTTHASNPATPHFNPRLSAYASQNTSTLSVHQQGAHAESLAMSNLNNMSSLALPGASSSSLQPPAPAASPMRYNQHKAVAKLREAASKSSPSSPRASMAVSDFQSLYDSPPMPERLSWSETLRKTVRIFLIDSRMWWGGVLSETKETVLGIFLKRKDPIRNTASPFMMFWLCLSRARLQIYRNQRQFLYDQLLHLGCGMFISIAASRFDYLGRQPDLVCAMAPYQLKYTCASPTDHLTEVGVFIALGVCFAGISVGSMTFGNEKLVYWREKSSGLLTLPYYLAKVIADIPRIVLAGIMFSISLIIFFNQRSNYFYLLFIIIMLYAVAFAMGYLLSALIPQNRVSLVGTGFTLAWAIVFSGDAPDLADVMKDDASGGYKASSWIWVISAPRYAIEAIYLKEVQARPWFEITAQPLSHTYELGQFWWCFQAMAWILLGWHVLAFIGFKLKDRNKQR</sequence>
<dbReference type="EMBL" id="JAIFTL010000393">
    <property type="protein sequence ID" value="KAG9319704.1"/>
    <property type="molecule type" value="Genomic_DNA"/>
</dbReference>
<dbReference type="InterPro" id="IPR043926">
    <property type="entry name" value="ABCG_dom"/>
</dbReference>
<keyword evidence="7 9" id="KW-0472">Membrane</keyword>
<feature type="region of interest" description="Disordered" evidence="8">
    <location>
        <begin position="654"/>
        <end position="675"/>
    </location>
</feature>
<evidence type="ECO:0000256" key="1">
    <source>
        <dbReference type="ARBA" id="ARBA00004141"/>
    </source>
</evidence>
<feature type="compositionally biased region" description="Low complexity" evidence="8">
    <location>
        <begin position="654"/>
        <end position="663"/>
    </location>
</feature>
<keyword evidence="2" id="KW-0813">Transport</keyword>
<feature type="transmembrane region" description="Helical" evidence="9">
    <location>
        <begin position="914"/>
        <end position="935"/>
    </location>
</feature>
<dbReference type="Pfam" id="PF01061">
    <property type="entry name" value="ABC2_membrane"/>
    <property type="match status" value="1"/>
</dbReference>
<evidence type="ECO:0000259" key="10">
    <source>
        <dbReference type="PROSITE" id="PS50893"/>
    </source>
</evidence>
<feature type="domain" description="ABC transporter" evidence="10">
    <location>
        <begin position="305"/>
        <end position="545"/>
    </location>
</feature>
<dbReference type="InterPro" id="IPR013525">
    <property type="entry name" value="ABC2_TM"/>
</dbReference>
<feature type="transmembrane region" description="Helical" evidence="9">
    <location>
        <begin position="841"/>
        <end position="861"/>
    </location>
</feature>
<dbReference type="Gene3D" id="3.40.50.300">
    <property type="entry name" value="P-loop containing nucleotide triphosphate hydrolases"/>
    <property type="match status" value="1"/>
</dbReference>
<name>A0A9P8CVG3_MORAP</name>
<keyword evidence="5" id="KW-0067">ATP-binding</keyword>
<dbReference type="Pfam" id="PF00005">
    <property type="entry name" value="ABC_tran"/>
    <property type="match status" value="1"/>
</dbReference>
<keyword evidence="3 9" id="KW-0812">Transmembrane</keyword>
<evidence type="ECO:0000256" key="7">
    <source>
        <dbReference type="ARBA" id="ARBA00023136"/>
    </source>
</evidence>
<evidence type="ECO:0000256" key="8">
    <source>
        <dbReference type="SAM" id="MobiDB-lite"/>
    </source>
</evidence>
<dbReference type="FunFam" id="3.40.50.300:FF:000367">
    <property type="entry name" value="ABC transporter G family member 24"/>
    <property type="match status" value="1"/>
</dbReference>
<evidence type="ECO:0000256" key="9">
    <source>
        <dbReference type="SAM" id="Phobius"/>
    </source>
</evidence>
<dbReference type="SMART" id="SM00382">
    <property type="entry name" value="AAA"/>
    <property type="match status" value="1"/>
</dbReference>
<dbReference type="GO" id="GO:0140359">
    <property type="term" value="F:ABC-type transporter activity"/>
    <property type="evidence" value="ECO:0007669"/>
    <property type="project" value="InterPro"/>
</dbReference>
<feature type="compositionally biased region" description="Basic and acidic residues" evidence="8">
    <location>
        <begin position="274"/>
        <end position="287"/>
    </location>
</feature>
<feature type="region of interest" description="Disordered" evidence="8">
    <location>
        <begin position="248"/>
        <end position="292"/>
    </location>
</feature>
<dbReference type="InterPro" id="IPR003439">
    <property type="entry name" value="ABC_transporter-like_ATP-bd"/>
</dbReference>
<dbReference type="GO" id="GO:0005524">
    <property type="term" value="F:ATP binding"/>
    <property type="evidence" value="ECO:0007669"/>
    <property type="project" value="UniProtKB-KW"/>
</dbReference>
<organism evidence="11 12">
    <name type="scientific">Mortierella alpina</name>
    <name type="common">Oleaginous fungus</name>
    <name type="synonym">Mortierella renispora</name>
    <dbReference type="NCBI Taxonomy" id="64518"/>
    <lineage>
        <taxon>Eukaryota</taxon>
        <taxon>Fungi</taxon>
        <taxon>Fungi incertae sedis</taxon>
        <taxon>Mucoromycota</taxon>
        <taxon>Mortierellomycotina</taxon>
        <taxon>Mortierellomycetes</taxon>
        <taxon>Mortierellales</taxon>
        <taxon>Mortierellaceae</taxon>
        <taxon>Mortierella</taxon>
    </lineage>
</organism>
<dbReference type="PANTHER" id="PTHR48041">
    <property type="entry name" value="ABC TRANSPORTER G FAMILY MEMBER 28"/>
    <property type="match status" value="1"/>
</dbReference>
<evidence type="ECO:0000313" key="11">
    <source>
        <dbReference type="EMBL" id="KAG9319704.1"/>
    </source>
</evidence>
<evidence type="ECO:0000256" key="4">
    <source>
        <dbReference type="ARBA" id="ARBA00022741"/>
    </source>
</evidence>
<feature type="transmembrane region" description="Helical" evidence="9">
    <location>
        <begin position="882"/>
        <end position="908"/>
    </location>
</feature>
<reference evidence="11" key="1">
    <citation type="submission" date="2021-07" db="EMBL/GenBank/DDBJ databases">
        <title>Draft genome of Mortierella alpina, strain LL118, isolated from an aspen leaf litter sample.</title>
        <authorList>
            <person name="Yang S."/>
            <person name="Vinatzer B.A."/>
        </authorList>
    </citation>
    <scope>NUCLEOTIDE SEQUENCE</scope>
    <source>
        <strain evidence="11">LL118</strain>
    </source>
</reference>
<dbReference type="PROSITE" id="PS50893">
    <property type="entry name" value="ABC_TRANSPORTER_2"/>
    <property type="match status" value="1"/>
</dbReference>
<protein>
    <recommendedName>
        <fullName evidence="10">ABC transporter domain-containing protein</fullName>
    </recommendedName>
</protein>
<dbReference type="GO" id="GO:0016887">
    <property type="term" value="F:ATP hydrolysis activity"/>
    <property type="evidence" value="ECO:0007669"/>
    <property type="project" value="InterPro"/>
</dbReference>
<dbReference type="InterPro" id="IPR050352">
    <property type="entry name" value="ABCG_transporters"/>
</dbReference>
<keyword evidence="4" id="KW-0547">Nucleotide-binding</keyword>
<dbReference type="PROSITE" id="PS00211">
    <property type="entry name" value="ABC_TRANSPORTER_1"/>
    <property type="match status" value="1"/>
</dbReference>
<dbReference type="GO" id="GO:0016020">
    <property type="term" value="C:membrane"/>
    <property type="evidence" value="ECO:0007669"/>
    <property type="project" value="UniProtKB-SubCell"/>
</dbReference>
<dbReference type="Proteomes" id="UP000717515">
    <property type="component" value="Unassembled WGS sequence"/>
</dbReference>
<feature type="compositionally biased region" description="Acidic residues" evidence="8">
    <location>
        <begin position="248"/>
        <end position="257"/>
    </location>
</feature>
<keyword evidence="6 9" id="KW-1133">Transmembrane helix</keyword>
<comment type="caution">
    <text evidence="11">The sequence shown here is derived from an EMBL/GenBank/DDBJ whole genome shotgun (WGS) entry which is preliminary data.</text>
</comment>
<dbReference type="Pfam" id="PF19055">
    <property type="entry name" value="ABC2_membrane_7"/>
    <property type="match status" value="1"/>
</dbReference>
<dbReference type="InterPro" id="IPR017871">
    <property type="entry name" value="ABC_transporter-like_CS"/>
</dbReference>
<comment type="subcellular location">
    <subcellularLocation>
        <location evidence="1">Membrane</location>
        <topology evidence="1">Multi-pass membrane protein</topology>
    </subcellularLocation>
</comment>
<dbReference type="InterPro" id="IPR003593">
    <property type="entry name" value="AAA+_ATPase"/>
</dbReference>
<evidence type="ECO:0000256" key="2">
    <source>
        <dbReference type="ARBA" id="ARBA00022448"/>
    </source>
</evidence>
<accession>A0A9P8CVG3</accession>
<gene>
    <name evidence="11" type="ORF">KVV02_001822</name>
</gene>
<dbReference type="SUPFAM" id="SSF52540">
    <property type="entry name" value="P-loop containing nucleoside triphosphate hydrolases"/>
    <property type="match status" value="1"/>
</dbReference>
<evidence type="ECO:0000256" key="3">
    <source>
        <dbReference type="ARBA" id="ARBA00022692"/>
    </source>
</evidence>
<proteinExistence type="predicted"/>
<feature type="transmembrane region" description="Helical" evidence="9">
    <location>
        <begin position="188"/>
        <end position="207"/>
    </location>
</feature>